<dbReference type="Proteomes" id="UP001233999">
    <property type="component" value="Unassembled WGS sequence"/>
</dbReference>
<feature type="compositionally biased region" description="Low complexity" evidence="1">
    <location>
        <begin position="62"/>
        <end position="77"/>
    </location>
</feature>
<feature type="compositionally biased region" description="Low complexity" evidence="1">
    <location>
        <begin position="386"/>
        <end position="396"/>
    </location>
</feature>
<feature type="compositionally biased region" description="Basic and acidic residues" evidence="1">
    <location>
        <begin position="224"/>
        <end position="238"/>
    </location>
</feature>
<reference evidence="2" key="1">
    <citation type="journal article" date="2023" name="IScience">
        <title>Live-bearing cockroach genome reveals convergent evolutionary mechanisms linked to viviparity in insects and beyond.</title>
        <authorList>
            <person name="Fouks B."/>
            <person name="Harrison M.C."/>
            <person name="Mikhailova A.A."/>
            <person name="Marchal E."/>
            <person name="English S."/>
            <person name="Carruthers M."/>
            <person name="Jennings E.C."/>
            <person name="Chiamaka E.L."/>
            <person name="Frigard R.A."/>
            <person name="Pippel M."/>
            <person name="Attardo G.M."/>
            <person name="Benoit J.B."/>
            <person name="Bornberg-Bauer E."/>
            <person name="Tobe S.S."/>
        </authorList>
    </citation>
    <scope>NUCLEOTIDE SEQUENCE</scope>
    <source>
        <strain evidence="2">Stay&amp;Tobe</strain>
    </source>
</reference>
<feature type="region of interest" description="Disordered" evidence="1">
    <location>
        <begin position="465"/>
        <end position="571"/>
    </location>
</feature>
<feature type="compositionally biased region" description="Polar residues" evidence="1">
    <location>
        <begin position="360"/>
        <end position="378"/>
    </location>
</feature>
<feature type="region of interest" description="Disordered" evidence="1">
    <location>
        <begin position="294"/>
        <end position="399"/>
    </location>
</feature>
<feature type="compositionally biased region" description="Low complexity" evidence="1">
    <location>
        <begin position="105"/>
        <end position="115"/>
    </location>
</feature>
<feature type="compositionally biased region" description="Basic and acidic residues" evidence="1">
    <location>
        <begin position="297"/>
        <end position="308"/>
    </location>
</feature>
<feature type="compositionally biased region" description="Basic and acidic residues" evidence="1">
    <location>
        <begin position="498"/>
        <end position="509"/>
    </location>
</feature>
<keyword evidence="3" id="KW-1185">Reference proteome</keyword>
<feature type="compositionally biased region" description="Polar residues" evidence="1">
    <location>
        <begin position="540"/>
        <end position="571"/>
    </location>
</feature>
<feature type="compositionally biased region" description="Low complexity" evidence="1">
    <location>
        <begin position="124"/>
        <end position="135"/>
    </location>
</feature>
<feature type="compositionally biased region" description="Polar residues" evidence="1">
    <location>
        <begin position="486"/>
        <end position="497"/>
    </location>
</feature>
<name>A0AAD8ENC7_DIPPU</name>
<feature type="region of interest" description="Disordered" evidence="1">
    <location>
        <begin position="35"/>
        <end position="262"/>
    </location>
</feature>
<feature type="compositionally biased region" description="Polar residues" evidence="1">
    <location>
        <begin position="40"/>
        <end position="51"/>
    </location>
</feature>
<gene>
    <name evidence="2" type="ORF">L9F63_012921</name>
</gene>
<feature type="compositionally biased region" description="Low complexity" evidence="1">
    <location>
        <begin position="172"/>
        <end position="186"/>
    </location>
</feature>
<comment type="caution">
    <text evidence="2">The sequence shown here is derived from an EMBL/GenBank/DDBJ whole genome shotgun (WGS) entry which is preliminary data.</text>
</comment>
<evidence type="ECO:0000313" key="3">
    <source>
        <dbReference type="Proteomes" id="UP001233999"/>
    </source>
</evidence>
<organism evidence="2 3">
    <name type="scientific">Diploptera punctata</name>
    <name type="common">Pacific beetle cockroach</name>
    <dbReference type="NCBI Taxonomy" id="6984"/>
    <lineage>
        <taxon>Eukaryota</taxon>
        <taxon>Metazoa</taxon>
        <taxon>Ecdysozoa</taxon>
        <taxon>Arthropoda</taxon>
        <taxon>Hexapoda</taxon>
        <taxon>Insecta</taxon>
        <taxon>Pterygota</taxon>
        <taxon>Neoptera</taxon>
        <taxon>Polyneoptera</taxon>
        <taxon>Dictyoptera</taxon>
        <taxon>Blattodea</taxon>
        <taxon>Blaberoidea</taxon>
        <taxon>Blaberidae</taxon>
        <taxon>Diplopterinae</taxon>
        <taxon>Diploptera</taxon>
    </lineage>
</organism>
<reference evidence="2" key="2">
    <citation type="submission" date="2023-05" db="EMBL/GenBank/DDBJ databases">
        <authorList>
            <person name="Fouks B."/>
        </authorList>
    </citation>
    <scope>NUCLEOTIDE SEQUENCE</scope>
    <source>
        <strain evidence="2">Stay&amp;Tobe</strain>
        <tissue evidence="2">Testes</tissue>
    </source>
</reference>
<sequence length="571" mass="63815">MESDTRTPPRRTRSFDLTDSLDRIEKLRKRRQEFLENRVKYNQNEHPSSVSKPKLNEETDSSKTLSVSSSIASNENNAEQKQERSVTPISELIQRFTAEILNPDNSQSESLNSSSEVDKSDVNSPSSAAPETESPVTVSQHAAVFAVPFNPPNWKRSSNQDTEEDNEDVPLRRPSQFSSLSRQSSLEARSMTERGRTLKTTSLPMSITSPDVFKSISNTPKLPTRNEKQNVDETDSKTSDFPSWISIDTKEEKSSTSRSNAFYPRHSRSLSFQNTSVTEGNKINFGKVQNVLSPKKLSTDETDSRTSDHPSWIPISKDSEKEKSSISKSNISSQHYIPSPPFQNSSLKEDTKNVPKKLNVDTTDSRISNHPSWVPISQDSKEEKYSSSNNNPSSTSYHVRSSFRSTLLAGNSGRNSGKSQSFSLKKTLNVDENDSKPSNHLPLSQDNAVLKSSFPRIFRSSSYQSRTLTDQMSNTSTDSGTSSTSKGMENLTSNNSEHNAEEELVEIRKHSTSISRPSSKLGDRFIEAAQTQKLTRRHSSNSITSFPRRSQTPTVSVKSLVQKYSSNTTKK</sequence>
<evidence type="ECO:0000313" key="2">
    <source>
        <dbReference type="EMBL" id="KAJ9595902.1"/>
    </source>
</evidence>
<protein>
    <submittedName>
        <fullName evidence="2">Uncharacterized protein</fullName>
    </submittedName>
</protein>
<dbReference type="EMBL" id="JASPKZ010002305">
    <property type="protein sequence ID" value="KAJ9595902.1"/>
    <property type="molecule type" value="Genomic_DNA"/>
</dbReference>
<evidence type="ECO:0000256" key="1">
    <source>
        <dbReference type="SAM" id="MobiDB-lite"/>
    </source>
</evidence>
<feature type="compositionally biased region" description="Low complexity" evidence="1">
    <location>
        <begin position="473"/>
        <end position="485"/>
    </location>
</feature>
<accession>A0AAD8ENC7</accession>
<proteinExistence type="predicted"/>
<feature type="compositionally biased region" description="Polar residues" evidence="1">
    <location>
        <begin position="198"/>
        <end position="221"/>
    </location>
</feature>
<dbReference type="AlphaFoldDB" id="A0AAD8ENC7"/>